<dbReference type="Proteomes" id="UP000275461">
    <property type="component" value="Unassembled WGS sequence"/>
</dbReference>
<gene>
    <name evidence="2" type="ORF">DFR31_2453</name>
</gene>
<keyword evidence="3" id="KW-1185">Reference proteome</keyword>
<feature type="signal peptide" evidence="1">
    <location>
        <begin position="1"/>
        <end position="21"/>
    </location>
</feature>
<accession>A0A498BT39</accession>
<evidence type="ECO:0000256" key="1">
    <source>
        <dbReference type="SAM" id="SignalP"/>
    </source>
</evidence>
<proteinExistence type="predicted"/>
<organism evidence="2 3">
    <name type="scientific">Alkalispirillum mobile</name>
    <dbReference type="NCBI Taxonomy" id="85925"/>
    <lineage>
        <taxon>Bacteria</taxon>
        <taxon>Pseudomonadati</taxon>
        <taxon>Pseudomonadota</taxon>
        <taxon>Gammaproteobacteria</taxon>
        <taxon>Chromatiales</taxon>
        <taxon>Ectothiorhodospiraceae</taxon>
        <taxon>Alkalispirillum</taxon>
    </lineage>
</organism>
<protein>
    <recommendedName>
        <fullName evidence="4">DUF4340 domain-containing protein</fullName>
    </recommendedName>
</protein>
<evidence type="ECO:0008006" key="4">
    <source>
        <dbReference type="Google" id="ProtNLM"/>
    </source>
</evidence>
<dbReference type="EMBL" id="RCDA01000004">
    <property type="protein sequence ID" value="RLK47134.1"/>
    <property type="molecule type" value="Genomic_DNA"/>
</dbReference>
<comment type="caution">
    <text evidence="2">The sequence shown here is derived from an EMBL/GenBank/DDBJ whole genome shotgun (WGS) entry which is preliminary data.</text>
</comment>
<keyword evidence="1" id="KW-0732">Signal</keyword>
<reference evidence="2 3" key="1">
    <citation type="submission" date="2018-10" db="EMBL/GenBank/DDBJ databases">
        <title>Genomic Encyclopedia of Type Strains, Phase IV (KMG-IV): sequencing the most valuable type-strain genomes for metagenomic binning, comparative biology and taxonomic classification.</title>
        <authorList>
            <person name="Goeker M."/>
        </authorList>
    </citation>
    <scope>NUCLEOTIDE SEQUENCE [LARGE SCALE GENOMIC DNA]</scope>
    <source>
        <strain evidence="2 3">DSM 12769</strain>
    </source>
</reference>
<evidence type="ECO:0000313" key="2">
    <source>
        <dbReference type="EMBL" id="RLK47134.1"/>
    </source>
</evidence>
<name>A0A498BT39_9GAMM</name>
<feature type="chain" id="PRO_5019745035" description="DUF4340 domain-containing protein" evidence="1">
    <location>
        <begin position="22"/>
        <end position="166"/>
    </location>
</feature>
<dbReference type="AlphaFoldDB" id="A0A498BT39"/>
<evidence type="ECO:0000313" key="3">
    <source>
        <dbReference type="Proteomes" id="UP000275461"/>
    </source>
</evidence>
<dbReference type="OrthoDB" id="5759990at2"/>
<dbReference type="RefSeq" id="WP_121442961.1">
    <property type="nucleotide sequence ID" value="NZ_RCDA01000004.1"/>
</dbReference>
<sequence>MGRRLLTTALALLLAAGLAAGAWHLAREPVVERVSELTAEEAMSIRMQRPDRPPVSLERRNGEWWVTHPEEQLASDMHVRGVLRILDEPLPEQRIPAHEVTPERYGLDSPAAVLEINGKSWHFGDRHPVGEQRYVLHEGEILLLPDNYAPLLRGPWQQLTGDGAAR</sequence>